<gene>
    <name evidence="1" type="ORF">PLANPX_4192</name>
</gene>
<evidence type="ECO:0000313" key="2">
    <source>
        <dbReference type="Proteomes" id="UP000326837"/>
    </source>
</evidence>
<keyword evidence="2" id="KW-1185">Reference proteome</keyword>
<protein>
    <submittedName>
        <fullName evidence="1">Uncharacterized protein</fullName>
    </submittedName>
</protein>
<dbReference type="KEGG" id="lpav:PLANPX_4192"/>
<sequence length="95" mass="10306">MDLIKQATYECLGHERIENLIESQPLPNIPAGARCCLIQPTANCLLWHSAGEDATLENGAHRLCSPESIVLQVELGSVRIGPADTTAAVSISYYR</sequence>
<dbReference type="AlphaFoldDB" id="A0A5K7XCM7"/>
<name>A0A5K7XCM7_9BACT</name>
<organism evidence="1 2">
    <name type="scientific">Lacipirellula parvula</name>
    <dbReference type="NCBI Taxonomy" id="2650471"/>
    <lineage>
        <taxon>Bacteria</taxon>
        <taxon>Pseudomonadati</taxon>
        <taxon>Planctomycetota</taxon>
        <taxon>Planctomycetia</taxon>
        <taxon>Pirellulales</taxon>
        <taxon>Lacipirellulaceae</taxon>
        <taxon>Lacipirellula</taxon>
    </lineage>
</organism>
<dbReference type="EMBL" id="AP021861">
    <property type="protein sequence ID" value="BBO34580.1"/>
    <property type="molecule type" value="Genomic_DNA"/>
</dbReference>
<proteinExistence type="predicted"/>
<accession>A0A5K7XCM7</accession>
<reference evidence="2" key="1">
    <citation type="submission" date="2019-10" db="EMBL/GenBank/DDBJ databases">
        <title>Lacipirellula parvula gen. nov., sp. nov., representing a lineage of planctomycetes widespread in freshwater anoxic habitats, and description of the family Lacipirellulaceae.</title>
        <authorList>
            <person name="Dedysh S.N."/>
            <person name="Kulichevskaya I.S."/>
            <person name="Beletsky A.V."/>
            <person name="Rakitin A.L."/>
            <person name="Mardanov A.V."/>
            <person name="Ivanova A.A."/>
            <person name="Saltykova V.X."/>
            <person name="Rijpstra W.I.C."/>
            <person name="Sinninghe Damste J.S."/>
            <person name="Ravin N.V."/>
        </authorList>
    </citation>
    <scope>NUCLEOTIDE SEQUENCE [LARGE SCALE GENOMIC DNA]</scope>
    <source>
        <strain evidence="2">PX69</strain>
    </source>
</reference>
<evidence type="ECO:0000313" key="1">
    <source>
        <dbReference type="EMBL" id="BBO34580.1"/>
    </source>
</evidence>
<dbReference type="Proteomes" id="UP000326837">
    <property type="component" value="Chromosome"/>
</dbReference>